<evidence type="ECO:0000313" key="10">
    <source>
        <dbReference type="Proteomes" id="UP000306196"/>
    </source>
</evidence>
<organism evidence="9 10">
    <name type="scientific">Phragmitibacter flavus</name>
    <dbReference type="NCBI Taxonomy" id="2576071"/>
    <lineage>
        <taxon>Bacteria</taxon>
        <taxon>Pseudomonadati</taxon>
        <taxon>Verrucomicrobiota</taxon>
        <taxon>Verrucomicrobiia</taxon>
        <taxon>Verrucomicrobiales</taxon>
        <taxon>Verrucomicrobiaceae</taxon>
        <taxon>Phragmitibacter</taxon>
    </lineage>
</organism>
<dbReference type="PANTHER" id="PTHR42693">
    <property type="entry name" value="ARYLSULFATASE FAMILY MEMBER"/>
    <property type="match status" value="1"/>
</dbReference>
<dbReference type="CDD" id="cd16144">
    <property type="entry name" value="ARS_like"/>
    <property type="match status" value="1"/>
</dbReference>
<keyword evidence="5" id="KW-0378">Hydrolase</keyword>
<gene>
    <name evidence="9" type="ORF">FEM03_21160</name>
</gene>
<sequence>MRVNILLVLLCVTIPALTLRAAERPNILLFFVDDMGFMDLGCYGSDLYRTPNIDRLAAQGTRFTRAYAAAHVCSPTRGALLTGKYPARTRVTDFMKGHERPFAKLLVPDWTMGLPESEMTLAKVLVPQGYAAAWLGKWHVGGSALSHGFQAGEQKWIHNRKDEPEDVKGAFTLNAEAMAFIEKEKGKPFFVAISHYSVHGPIRFEPGLRDEYQKIIDEKKPLQTNAGYAAMVESLDESVGQMLDWLQKQQLAESTLVIFTSDNGGAESYTNNAPLRAGKGTLYEGGVRVPLIARWPGKVAAGKTSEVALSTIDFLPTFAALAGAAVPPDVDGVDVTAVLKGAGSLERETLYWHYPHYHAEKPSGSILKGDWKLIEWFETGEAELYDLAKDVSEARNLAAEEPERTAAMLTELREWRKRVGAQMMTVNPAYDAAREGEGPPKKVKRKEAKAAKKEKEKNE</sequence>
<evidence type="ECO:0000256" key="1">
    <source>
        <dbReference type="ARBA" id="ARBA00001913"/>
    </source>
</evidence>
<dbReference type="SUPFAM" id="SSF53649">
    <property type="entry name" value="Alkaline phosphatase-like"/>
    <property type="match status" value="1"/>
</dbReference>
<dbReference type="EMBL" id="VAUV01000020">
    <property type="protein sequence ID" value="TLD68696.1"/>
    <property type="molecule type" value="Genomic_DNA"/>
</dbReference>
<keyword evidence="4" id="KW-0732">Signal</keyword>
<evidence type="ECO:0000256" key="6">
    <source>
        <dbReference type="ARBA" id="ARBA00022837"/>
    </source>
</evidence>
<dbReference type="Pfam" id="PF00884">
    <property type="entry name" value="Sulfatase"/>
    <property type="match status" value="1"/>
</dbReference>
<dbReference type="Gene3D" id="3.30.1120.10">
    <property type="match status" value="1"/>
</dbReference>
<dbReference type="Proteomes" id="UP000306196">
    <property type="component" value="Unassembled WGS sequence"/>
</dbReference>
<dbReference type="InterPro" id="IPR017850">
    <property type="entry name" value="Alkaline_phosphatase_core_sf"/>
</dbReference>
<dbReference type="InterPro" id="IPR050738">
    <property type="entry name" value="Sulfatase"/>
</dbReference>
<comment type="similarity">
    <text evidence="2">Belongs to the sulfatase family.</text>
</comment>
<evidence type="ECO:0000256" key="7">
    <source>
        <dbReference type="SAM" id="MobiDB-lite"/>
    </source>
</evidence>
<name>A0A5R8K8Q8_9BACT</name>
<comment type="caution">
    <text evidence="9">The sequence shown here is derived from an EMBL/GenBank/DDBJ whole genome shotgun (WGS) entry which is preliminary data.</text>
</comment>
<dbReference type="AlphaFoldDB" id="A0A5R8K8Q8"/>
<keyword evidence="10" id="KW-1185">Reference proteome</keyword>
<dbReference type="OrthoDB" id="246867at2"/>
<proteinExistence type="inferred from homology"/>
<comment type="cofactor">
    <cofactor evidence="1">
        <name>Ca(2+)</name>
        <dbReference type="ChEBI" id="CHEBI:29108"/>
    </cofactor>
</comment>
<accession>A0A5R8K8Q8</accession>
<dbReference type="RefSeq" id="WP_138088308.1">
    <property type="nucleotide sequence ID" value="NZ_VAUV01000020.1"/>
</dbReference>
<evidence type="ECO:0000256" key="5">
    <source>
        <dbReference type="ARBA" id="ARBA00022801"/>
    </source>
</evidence>
<dbReference type="GO" id="GO:0004065">
    <property type="term" value="F:arylsulfatase activity"/>
    <property type="evidence" value="ECO:0007669"/>
    <property type="project" value="TreeGrafter"/>
</dbReference>
<keyword evidence="3" id="KW-0479">Metal-binding</keyword>
<feature type="compositionally biased region" description="Basic and acidic residues" evidence="7">
    <location>
        <begin position="448"/>
        <end position="459"/>
    </location>
</feature>
<evidence type="ECO:0000313" key="9">
    <source>
        <dbReference type="EMBL" id="TLD68696.1"/>
    </source>
</evidence>
<reference evidence="9 10" key="1">
    <citation type="submission" date="2019-05" db="EMBL/GenBank/DDBJ databases">
        <title>Verrucobacter flavum gen. nov., sp. nov. a new member of the family Verrucomicrobiaceae.</title>
        <authorList>
            <person name="Szuroczki S."/>
            <person name="Abbaszade G."/>
            <person name="Szabo A."/>
            <person name="Felfoldi T."/>
            <person name="Schumann P."/>
            <person name="Boka K."/>
            <person name="Keki Z."/>
            <person name="Toumi M."/>
            <person name="Toth E."/>
        </authorList>
    </citation>
    <scope>NUCLEOTIDE SEQUENCE [LARGE SCALE GENOMIC DNA]</scope>
    <source>
        <strain evidence="9 10">MG-N-17</strain>
    </source>
</reference>
<dbReference type="GO" id="GO:0046872">
    <property type="term" value="F:metal ion binding"/>
    <property type="evidence" value="ECO:0007669"/>
    <property type="project" value="UniProtKB-KW"/>
</dbReference>
<feature type="domain" description="Sulfatase N-terminal" evidence="8">
    <location>
        <begin position="25"/>
        <end position="324"/>
    </location>
</feature>
<evidence type="ECO:0000259" key="8">
    <source>
        <dbReference type="Pfam" id="PF00884"/>
    </source>
</evidence>
<keyword evidence="6" id="KW-0106">Calcium</keyword>
<dbReference type="PANTHER" id="PTHR42693:SF42">
    <property type="entry name" value="ARYLSULFATASE G"/>
    <property type="match status" value="1"/>
</dbReference>
<evidence type="ECO:0000256" key="2">
    <source>
        <dbReference type="ARBA" id="ARBA00008779"/>
    </source>
</evidence>
<evidence type="ECO:0000256" key="3">
    <source>
        <dbReference type="ARBA" id="ARBA00022723"/>
    </source>
</evidence>
<dbReference type="Gene3D" id="3.40.720.10">
    <property type="entry name" value="Alkaline Phosphatase, subunit A"/>
    <property type="match status" value="1"/>
</dbReference>
<evidence type="ECO:0000256" key="4">
    <source>
        <dbReference type="ARBA" id="ARBA00022729"/>
    </source>
</evidence>
<protein>
    <submittedName>
        <fullName evidence="9">Sulfatase</fullName>
    </submittedName>
</protein>
<feature type="region of interest" description="Disordered" evidence="7">
    <location>
        <begin position="428"/>
        <end position="459"/>
    </location>
</feature>
<dbReference type="InterPro" id="IPR000917">
    <property type="entry name" value="Sulfatase_N"/>
</dbReference>